<proteinExistence type="predicted"/>
<name>A0A5B7D849_PORTR</name>
<dbReference type="AlphaFoldDB" id="A0A5B7D849"/>
<organism evidence="2 3">
    <name type="scientific">Portunus trituberculatus</name>
    <name type="common">Swimming crab</name>
    <name type="synonym">Neptunus trituberculatus</name>
    <dbReference type="NCBI Taxonomy" id="210409"/>
    <lineage>
        <taxon>Eukaryota</taxon>
        <taxon>Metazoa</taxon>
        <taxon>Ecdysozoa</taxon>
        <taxon>Arthropoda</taxon>
        <taxon>Crustacea</taxon>
        <taxon>Multicrustacea</taxon>
        <taxon>Malacostraca</taxon>
        <taxon>Eumalacostraca</taxon>
        <taxon>Eucarida</taxon>
        <taxon>Decapoda</taxon>
        <taxon>Pleocyemata</taxon>
        <taxon>Brachyura</taxon>
        <taxon>Eubrachyura</taxon>
        <taxon>Portunoidea</taxon>
        <taxon>Portunidae</taxon>
        <taxon>Portuninae</taxon>
        <taxon>Portunus</taxon>
    </lineage>
</organism>
<dbReference type="Proteomes" id="UP000324222">
    <property type="component" value="Unassembled WGS sequence"/>
</dbReference>
<evidence type="ECO:0000313" key="2">
    <source>
        <dbReference type="EMBL" id="MPC17376.1"/>
    </source>
</evidence>
<gene>
    <name evidence="2" type="ORF">E2C01_010230</name>
</gene>
<comment type="caution">
    <text evidence="2">The sequence shown here is derived from an EMBL/GenBank/DDBJ whole genome shotgun (WGS) entry which is preliminary data.</text>
</comment>
<sequence length="85" mass="9806">MKERSVSVYDPVSFSSVKWYEPSVTCHRVTRLVFVRRRTEFLPPGHAPRYAALRGGMREGVTKREDCHPKSPIHTTRLVNHQAAM</sequence>
<evidence type="ECO:0000313" key="3">
    <source>
        <dbReference type="Proteomes" id="UP000324222"/>
    </source>
</evidence>
<dbReference type="EMBL" id="VSRR010000584">
    <property type="protein sequence ID" value="MPC17376.1"/>
    <property type="molecule type" value="Genomic_DNA"/>
</dbReference>
<protein>
    <submittedName>
        <fullName evidence="2">Uncharacterized protein</fullName>
    </submittedName>
</protein>
<keyword evidence="3" id="KW-1185">Reference proteome</keyword>
<reference evidence="2 3" key="1">
    <citation type="submission" date="2019-05" db="EMBL/GenBank/DDBJ databases">
        <title>Another draft genome of Portunus trituberculatus and its Hox gene families provides insights of decapod evolution.</title>
        <authorList>
            <person name="Jeong J.-H."/>
            <person name="Song I."/>
            <person name="Kim S."/>
            <person name="Choi T."/>
            <person name="Kim D."/>
            <person name="Ryu S."/>
            <person name="Kim W."/>
        </authorList>
    </citation>
    <scope>NUCLEOTIDE SEQUENCE [LARGE SCALE GENOMIC DNA]</scope>
    <source>
        <tissue evidence="2">Muscle</tissue>
    </source>
</reference>
<accession>A0A5B7D849</accession>
<feature type="region of interest" description="Disordered" evidence="1">
    <location>
        <begin position="61"/>
        <end position="85"/>
    </location>
</feature>
<evidence type="ECO:0000256" key="1">
    <source>
        <dbReference type="SAM" id="MobiDB-lite"/>
    </source>
</evidence>